<keyword evidence="5" id="KW-0574">Periplasm</keyword>
<evidence type="ECO:0000256" key="6">
    <source>
        <dbReference type="ARBA" id="ARBA00023157"/>
    </source>
</evidence>
<feature type="domain" description="Thioredoxin" evidence="10">
    <location>
        <begin position="19"/>
        <end position="161"/>
    </location>
</feature>
<dbReference type="EMBL" id="JBEUWX010000002">
    <property type="protein sequence ID" value="MFA9950673.1"/>
    <property type="molecule type" value="Genomic_DNA"/>
</dbReference>
<feature type="signal peptide" evidence="9">
    <location>
        <begin position="1"/>
        <end position="25"/>
    </location>
</feature>
<feature type="region of interest" description="Disordered" evidence="8">
    <location>
        <begin position="214"/>
        <end position="236"/>
    </location>
</feature>
<accession>A0ABV4UHE5</accession>
<evidence type="ECO:0000256" key="1">
    <source>
        <dbReference type="ARBA" id="ARBA00004418"/>
    </source>
</evidence>
<evidence type="ECO:0000256" key="3">
    <source>
        <dbReference type="ARBA" id="ARBA00013831"/>
    </source>
</evidence>
<dbReference type="PROSITE" id="PS00194">
    <property type="entry name" value="THIOREDOXIN_1"/>
    <property type="match status" value="1"/>
</dbReference>
<organism evidence="11 12">
    <name type="scientific">Dentiradicibacter hellwigii</name>
    <dbReference type="NCBI Taxonomy" id="3149053"/>
    <lineage>
        <taxon>Bacteria</taxon>
        <taxon>Pseudomonadati</taxon>
        <taxon>Pseudomonadota</taxon>
        <taxon>Betaproteobacteria</taxon>
        <taxon>Rhodocyclales</taxon>
        <taxon>Rhodocyclaceae</taxon>
        <taxon>Dentiradicibacter</taxon>
    </lineage>
</organism>
<gene>
    <name evidence="11" type="ORF">ABCS64_10155</name>
</gene>
<evidence type="ECO:0000256" key="4">
    <source>
        <dbReference type="ARBA" id="ARBA00022729"/>
    </source>
</evidence>
<dbReference type="InterPro" id="IPR023205">
    <property type="entry name" value="DsbA/DsbL"/>
</dbReference>
<dbReference type="Gene3D" id="3.40.30.10">
    <property type="entry name" value="Glutaredoxin"/>
    <property type="match status" value="2"/>
</dbReference>
<evidence type="ECO:0000256" key="7">
    <source>
        <dbReference type="ARBA" id="ARBA00023284"/>
    </source>
</evidence>
<dbReference type="PANTHER" id="PTHR35891">
    <property type="entry name" value="THIOL:DISULFIDE INTERCHANGE PROTEIN DSBA"/>
    <property type="match status" value="1"/>
</dbReference>
<dbReference type="Proteomes" id="UP001574673">
    <property type="component" value="Unassembled WGS sequence"/>
</dbReference>
<sequence length="236" mass="26107">MKRSISLWLAAFGLSFLACVLPAQAQSQAQRPVAGTHYVAIDPPLTTDNPDKIEVVEFFSYGCPHCFDLSFSLNRWAAKLPADVTFYRVPVGFNQPYYQLMARFYYALEALGELERLDKAAFEAIHMKGLKLVDEKSLADWVASQGVDAKKFHDAFNAFGVVSKTRRADQMTQAAGVPGVPALVVDGRYRVLTKGIKEAHELLTRTDLVIEKRRAERAAKTAPKTASKAAPKTGKK</sequence>
<dbReference type="PROSITE" id="PS51257">
    <property type="entry name" value="PROKAR_LIPOPROTEIN"/>
    <property type="match status" value="1"/>
</dbReference>
<dbReference type="PANTHER" id="PTHR35891:SF2">
    <property type="entry name" value="THIOL:DISULFIDE INTERCHANGE PROTEIN DSBA"/>
    <property type="match status" value="1"/>
</dbReference>
<evidence type="ECO:0000256" key="5">
    <source>
        <dbReference type="ARBA" id="ARBA00022764"/>
    </source>
</evidence>
<evidence type="ECO:0000256" key="8">
    <source>
        <dbReference type="SAM" id="MobiDB-lite"/>
    </source>
</evidence>
<evidence type="ECO:0000313" key="12">
    <source>
        <dbReference type="Proteomes" id="UP001574673"/>
    </source>
</evidence>
<keyword evidence="6" id="KW-1015">Disulfide bond</keyword>
<dbReference type="PROSITE" id="PS51352">
    <property type="entry name" value="THIOREDOXIN_2"/>
    <property type="match status" value="1"/>
</dbReference>
<dbReference type="InterPro" id="IPR017937">
    <property type="entry name" value="Thioredoxin_CS"/>
</dbReference>
<dbReference type="InterPro" id="IPR036249">
    <property type="entry name" value="Thioredoxin-like_sf"/>
</dbReference>
<comment type="caution">
    <text evidence="11">The sequence shown here is derived from an EMBL/GenBank/DDBJ whole genome shotgun (WGS) entry which is preliminary data.</text>
</comment>
<keyword evidence="12" id="KW-1185">Reference proteome</keyword>
<evidence type="ECO:0000256" key="9">
    <source>
        <dbReference type="SAM" id="SignalP"/>
    </source>
</evidence>
<dbReference type="PIRSF" id="PIRSF001488">
    <property type="entry name" value="Tdi_protein"/>
    <property type="match status" value="1"/>
</dbReference>
<evidence type="ECO:0000256" key="2">
    <source>
        <dbReference type="ARBA" id="ARBA00005791"/>
    </source>
</evidence>
<evidence type="ECO:0000313" key="11">
    <source>
        <dbReference type="EMBL" id="MFA9950673.1"/>
    </source>
</evidence>
<comment type="similarity">
    <text evidence="2">Belongs to the thioredoxin family. DsbA subfamily.</text>
</comment>
<dbReference type="RefSeq" id="WP_418891714.1">
    <property type="nucleotide sequence ID" value="NZ_JBEUWX010000002.1"/>
</dbReference>
<keyword evidence="4 9" id="KW-0732">Signal</keyword>
<feature type="chain" id="PRO_5047223352" description="Thiol:disulfide interchange protein DsbA" evidence="9">
    <location>
        <begin position="26"/>
        <end position="236"/>
    </location>
</feature>
<keyword evidence="7" id="KW-0676">Redox-active center</keyword>
<comment type="subcellular location">
    <subcellularLocation>
        <location evidence="1">Periplasm</location>
    </subcellularLocation>
</comment>
<feature type="compositionally biased region" description="Low complexity" evidence="8">
    <location>
        <begin position="220"/>
        <end position="236"/>
    </location>
</feature>
<protein>
    <recommendedName>
        <fullName evidence="3">Thiol:disulfide interchange protein DsbA</fullName>
    </recommendedName>
</protein>
<evidence type="ECO:0000259" key="10">
    <source>
        <dbReference type="PROSITE" id="PS51352"/>
    </source>
</evidence>
<dbReference type="CDD" id="cd03019">
    <property type="entry name" value="DsbA_DsbA"/>
    <property type="match status" value="1"/>
</dbReference>
<name>A0ABV4UHE5_9RHOO</name>
<dbReference type="InterPro" id="IPR001853">
    <property type="entry name" value="DSBA-like_thioredoxin_dom"/>
</dbReference>
<reference evidence="12" key="1">
    <citation type="submission" date="2024-06" db="EMBL/GenBank/DDBJ databases">
        <title>Radixoralia hellwigii gen. nov., sp nov., isolated from a root canal in the human oral cavity.</title>
        <authorList>
            <person name="Bartsch S."/>
            <person name="Wittmer A."/>
            <person name="Schulz A.-K."/>
            <person name="Neumann-Schaal M."/>
            <person name="Wolf J."/>
            <person name="Gronow S."/>
            <person name="Tennert C."/>
            <person name="Haecker G."/>
            <person name="Cieplik F."/>
            <person name="Al-Ahmad A."/>
        </authorList>
    </citation>
    <scope>NUCLEOTIDE SEQUENCE [LARGE SCALE GENOMIC DNA]</scope>
    <source>
        <strain evidence="12">Wk13</strain>
    </source>
</reference>
<dbReference type="Pfam" id="PF01323">
    <property type="entry name" value="DSBA"/>
    <property type="match status" value="1"/>
</dbReference>
<dbReference type="SUPFAM" id="SSF52833">
    <property type="entry name" value="Thioredoxin-like"/>
    <property type="match status" value="1"/>
</dbReference>
<dbReference type="InterPro" id="IPR013766">
    <property type="entry name" value="Thioredoxin_domain"/>
</dbReference>
<dbReference type="InterPro" id="IPR050824">
    <property type="entry name" value="Thiol_disulfide_DsbA"/>
</dbReference>
<proteinExistence type="inferred from homology"/>